<sequence length="266" mass="28411">MSKNNESIGKTIGVVLAISLVCSVVVSGAAVALKPTQEQNKRLDNQRHILDAAGLLKPGMSAKEVRAAYAAHIEPRIVELKTGKFVKEVDGQDAAHFDQRKASKDPKLNTEVPADEDVASIKRRSNYASVYLAKDDAGQVTSVVVPVHGNGLWSMMYAYVAVKTDGDTISGLTYYEQGETPGLGGEVENPVWRAKWVGKEIYGKDGKPAIKVVKGGAAPGDKHGIDALSGATLTSNGVQHTFTYWMGDNGFGPFLTNVRNGELNNG</sequence>
<keyword evidence="6 16" id="KW-0288">FMN</keyword>
<keyword evidence="8 16" id="KW-1278">Translocase</keyword>
<comment type="subunit">
    <text evidence="16 17">Composed of six subunits; NqrA, NqrB, NqrC, NqrD, NqrE and NqrF.</text>
</comment>
<gene>
    <name evidence="16" type="primary">nqrC</name>
    <name evidence="19" type="ORF">EDC28_11722</name>
</gene>
<dbReference type="PANTHER" id="PTHR37838:SF1">
    <property type="entry name" value="NA(+)-TRANSLOCATING NADH-QUINONE REDUCTASE SUBUNIT C"/>
    <property type="match status" value="1"/>
</dbReference>
<dbReference type="GO" id="GO:0005886">
    <property type="term" value="C:plasma membrane"/>
    <property type="evidence" value="ECO:0007669"/>
    <property type="project" value="UniProtKB-SubCell"/>
</dbReference>
<comment type="similarity">
    <text evidence="16 17">Belongs to the NqrC family.</text>
</comment>
<dbReference type="RefSeq" id="WP_050660245.1">
    <property type="nucleotide sequence ID" value="NZ_JBLXAC010000015.1"/>
</dbReference>
<keyword evidence="3" id="KW-0997">Cell inner membrane</keyword>
<evidence type="ECO:0000256" key="15">
    <source>
        <dbReference type="ARBA" id="ARBA00023201"/>
    </source>
</evidence>
<keyword evidence="10 16" id="KW-0520">NAD</keyword>
<evidence type="ECO:0000256" key="16">
    <source>
        <dbReference type="HAMAP-Rule" id="MF_00427"/>
    </source>
</evidence>
<protein>
    <recommendedName>
        <fullName evidence="16 17">Na(+)-translocating NADH-quinone reductase subunit C</fullName>
        <shortName evidence="16 17">Na(+)-NQR subunit C</shortName>
        <shortName evidence="16 17">Na(+)-translocating NQR subunit C</shortName>
        <ecNumber evidence="16 17">7.2.1.1</ecNumber>
    </recommendedName>
    <alternativeName>
        <fullName evidence="16 17">NQR complex subunit C</fullName>
    </alternativeName>
    <alternativeName>
        <fullName evidence="16 17">NQR-1 subunit C</fullName>
    </alternativeName>
</protein>
<evidence type="ECO:0000256" key="1">
    <source>
        <dbReference type="ARBA" id="ARBA00022448"/>
    </source>
</evidence>
<dbReference type="SMART" id="SM00900">
    <property type="entry name" value="FMN_bind"/>
    <property type="match status" value="1"/>
</dbReference>
<evidence type="ECO:0000256" key="17">
    <source>
        <dbReference type="PIRNR" id="PIRNR009437"/>
    </source>
</evidence>
<evidence type="ECO:0000256" key="2">
    <source>
        <dbReference type="ARBA" id="ARBA00022475"/>
    </source>
</evidence>
<evidence type="ECO:0000256" key="12">
    <source>
        <dbReference type="ARBA" id="ARBA00023065"/>
    </source>
</evidence>
<keyword evidence="12 16" id="KW-0406">Ion transport</keyword>
<proteinExistence type="inferred from homology"/>
<dbReference type="NCBIfam" id="NF003749">
    <property type="entry name" value="PRK05346.1-5"/>
    <property type="match status" value="1"/>
</dbReference>
<comment type="catalytic activity">
    <reaction evidence="16 17">
        <text>a ubiquinone + n Na(+)(in) + NADH + H(+) = a ubiquinol + n Na(+)(out) + NAD(+)</text>
        <dbReference type="Rhea" id="RHEA:47748"/>
        <dbReference type="Rhea" id="RHEA-COMP:9565"/>
        <dbReference type="Rhea" id="RHEA-COMP:9566"/>
        <dbReference type="ChEBI" id="CHEBI:15378"/>
        <dbReference type="ChEBI" id="CHEBI:16389"/>
        <dbReference type="ChEBI" id="CHEBI:17976"/>
        <dbReference type="ChEBI" id="CHEBI:29101"/>
        <dbReference type="ChEBI" id="CHEBI:57540"/>
        <dbReference type="ChEBI" id="CHEBI:57945"/>
        <dbReference type="EC" id="7.2.1.1"/>
    </reaction>
</comment>
<dbReference type="NCBIfam" id="NF003746">
    <property type="entry name" value="PRK05346.1-1"/>
    <property type="match status" value="1"/>
</dbReference>
<accession>A0A3N1P1J5</accession>
<dbReference type="OrthoDB" id="9786835at2"/>
<comment type="caution">
    <text evidence="16">Lacks conserved residue(s) required for the propagation of feature annotation.</text>
</comment>
<comment type="cofactor">
    <cofactor evidence="16 17">
        <name>FMN</name>
        <dbReference type="ChEBI" id="CHEBI:58210"/>
    </cofactor>
</comment>
<dbReference type="Proteomes" id="UP000268033">
    <property type="component" value="Unassembled WGS sequence"/>
</dbReference>
<keyword evidence="20" id="KW-1185">Reference proteome</keyword>
<evidence type="ECO:0000256" key="10">
    <source>
        <dbReference type="ARBA" id="ARBA00023027"/>
    </source>
</evidence>
<evidence type="ECO:0000256" key="4">
    <source>
        <dbReference type="ARBA" id="ARBA00022553"/>
    </source>
</evidence>
<evidence type="ECO:0000313" key="20">
    <source>
        <dbReference type="Proteomes" id="UP000268033"/>
    </source>
</evidence>
<dbReference type="STRING" id="584787.GCA_001247655_01367"/>
<keyword evidence="7 16" id="KW-0812">Transmembrane</keyword>
<dbReference type="GO" id="GO:0016655">
    <property type="term" value="F:oxidoreductase activity, acting on NAD(P)H, quinone or similar compound as acceptor"/>
    <property type="evidence" value="ECO:0007669"/>
    <property type="project" value="UniProtKB-UniRule"/>
</dbReference>
<keyword evidence="15 16" id="KW-0739">Sodium transport</keyword>
<evidence type="ECO:0000256" key="5">
    <source>
        <dbReference type="ARBA" id="ARBA00022630"/>
    </source>
</evidence>
<dbReference type="PIRSF" id="PIRSF009437">
    <property type="entry name" value="NQR-1_subunit_C"/>
    <property type="match status" value="1"/>
</dbReference>
<evidence type="ECO:0000256" key="14">
    <source>
        <dbReference type="ARBA" id="ARBA00023136"/>
    </source>
</evidence>
<keyword evidence="9 16" id="KW-1133">Transmembrane helix</keyword>
<dbReference type="InterPro" id="IPR007329">
    <property type="entry name" value="FMN-bd"/>
</dbReference>
<evidence type="ECO:0000256" key="13">
    <source>
        <dbReference type="ARBA" id="ARBA00023075"/>
    </source>
</evidence>
<evidence type="ECO:0000256" key="6">
    <source>
        <dbReference type="ARBA" id="ARBA00022643"/>
    </source>
</evidence>
<name>A0A3N1P1J5_9GAMM</name>
<evidence type="ECO:0000259" key="18">
    <source>
        <dbReference type="SMART" id="SM00900"/>
    </source>
</evidence>
<dbReference type="InterPro" id="IPR010204">
    <property type="entry name" value="NqrC"/>
</dbReference>
<keyword evidence="5 16" id="KW-0285">Flavoprotein</keyword>
<dbReference type="PANTHER" id="PTHR37838">
    <property type="entry name" value="NA(+)-TRANSLOCATING NADH-QUINONE REDUCTASE SUBUNIT C"/>
    <property type="match status" value="1"/>
</dbReference>
<evidence type="ECO:0000256" key="9">
    <source>
        <dbReference type="ARBA" id="ARBA00022989"/>
    </source>
</evidence>
<dbReference type="Pfam" id="PF04205">
    <property type="entry name" value="FMN_bind"/>
    <property type="match status" value="1"/>
</dbReference>
<evidence type="ECO:0000256" key="8">
    <source>
        <dbReference type="ARBA" id="ARBA00022967"/>
    </source>
</evidence>
<organism evidence="19 20">
    <name type="scientific">Gallaecimonas pentaromativorans</name>
    <dbReference type="NCBI Taxonomy" id="584787"/>
    <lineage>
        <taxon>Bacteria</taxon>
        <taxon>Pseudomonadati</taxon>
        <taxon>Pseudomonadota</taxon>
        <taxon>Gammaproteobacteria</taxon>
        <taxon>Enterobacterales</taxon>
        <taxon>Gallaecimonadaceae</taxon>
        <taxon>Gallaecimonas</taxon>
    </lineage>
</organism>
<dbReference type="NCBIfam" id="TIGR01938">
    <property type="entry name" value="nqrC"/>
    <property type="match status" value="1"/>
</dbReference>
<comment type="function">
    <text evidence="16">NQR complex catalyzes the reduction of ubiquinone-1 to ubiquinol by two successive reactions, coupled with the transport of Na(+) ions from the cytoplasm to the periplasm. NqrA to NqrE are probably involved in the second step, the conversion of ubisemiquinone to ubiquinol.</text>
</comment>
<dbReference type="HAMAP" id="MF_00427">
    <property type="entry name" value="NqrC"/>
    <property type="match status" value="1"/>
</dbReference>
<dbReference type="EMBL" id="RJUL01000017">
    <property type="protein sequence ID" value="ROQ18756.1"/>
    <property type="molecule type" value="Genomic_DNA"/>
</dbReference>
<feature type="transmembrane region" description="Helical" evidence="16">
    <location>
        <begin position="12"/>
        <end position="33"/>
    </location>
</feature>
<dbReference type="EC" id="7.2.1.1" evidence="16 17"/>
<evidence type="ECO:0000256" key="11">
    <source>
        <dbReference type="ARBA" id="ARBA00023053"/>
    </source>
</evidence>
<dbReference type="GO" id="GO:0006814">
    <property type="term" value="P:sodium ion transport"/>
    <property type="evidence" value="ECO:0007669"/>
    <property type="project" value="UniProtKB-UniRule"/>
</dbReference>
<keyword evidence="4 16" id="KW-0597">Phosphoprotein</keyword>
<feature type="modified residue" description="FMN phosphoryl threonine" evidence="16">
    <location>
        <position position="232"/>
    </location>
</feature>
<evidence type="ECO:0000256" key="3">
    <source>
        <dbReference type="ARBA" id="ARBA00022519"/>
    </source>
</evidence>
<evidence type="ECO:0000313" key="19">
    <source>
        <dbReference type="EMBL" id="ROQ18756.1"/>
    </source>
</evidence>
<comment type="caution">
    <text evidence="19">The sequence shown here is derived from an EMBL/GenBank/DDBJ whole genome shotgun (WGS) entry which is preliminary data.</text>
</comment>
<comment type="subcellular location">
    <subcellularLocation>
        <location evidence="16">Cell membrane</location>
        <topology evidence="16">Single-pass membrane protein</topology>
    </subcellularLocation>
</comment>
<evidence type="ECO:0000256" key="7">
    <source>
        <dbReference type="ARBA" id="ARBA00022692"/>
    </source>
</evidence>
<keyword evidence="1 16" id="KW-0813">Transport</keyword>
<dbReference type="AlphaFoldDB" id="A0A3N1P1J5"/>
<keyword evidence="14 16" id="KW-0472">Membrane</keyword>
<reference evidence="19 20" key="1">
    <citation type="submission" date="2018-11" db="EMBL/GenBank/DDBJ databases">
        <title>Genomic Encyclopedia of Type Strains, Phase IV (KMG-IV): sequencing the most valuable type-strain genomes for metagenomic binning, comparative biology and taxonomic classification.</title>
        <authorList>
            <person name="Goeker M."/>
        </authorList>
    </citation>
    <scope>NUCLEOTIDE SEQUENCE [LARGE SCALE GENOMIC DNA]</scope>
    <source>
        <strain evidence="19 20">DSM 21945</strain>
    </source>
</reference>
<keyword evidence="13 16" id="KW-0830">Ubiquinone</keyword>
<dbReference type="GO" id="GO:0010181">
    <property type="term" value="F:FMN binding"/>
    <property type="evidence" value="ECO:0007669"/>
    <property type="project" value="UniProtKB-UniRule"/>
</dbReference>
<feature type="domain" description="FMN-binding" evidence="18">
    <location>
        <begin position="151"/>
        <end position="249"/>
    </location>
</feature>
<keyword evidence="2 16" id="KW-1003">Cell membrane</keyword>
<keyword evidence="11 16" id="KW-0915">Sodium</keyword>